<dbReference type="GO" id="GO:0005576">
    <property type="term" value="C:extracellular region"/>
    <property type="evidence" value="ECO:0007669"/>
    <property type="project" value="TreeGrafter"/>
</dbReference>
<keyword evidence="1" id="KW-1133">Transmembrane helix</keyword>
<dbReference type="Pfam" id="PF02470">
    <property type="entry name" value="MlaD"/>
    <property type="match status" value="1"/>
</dbReference>
<proteinExistence type="predicted"/>
<name>A0A916ULD9_9ACTN</name>
<reference evidence="3" key="1">
    <citation type="journal article" date="2014" name="Int. J. Syst. Evol. Microbiol.">
        <title>Complete genome sequence of Corynebacterium casei LMG S-19264T (=DSM 44701T), isolated from a smear-ripened cheese.</title>
        <authorList>
            <consortium name="US DOE Joint Genome Institute (JGI-PGF)"/>
            <person name="Walter F."/>
            <person name="Albersmeier A."/>
            <person name="Kalinowski J."/>
            <person name="Ruckert C."/>
        </authorList>
    </citation>
    <scope>NUCLEOTIDE SEQUENCE</scope>
    <source>
        <strain evidence="3">CGMCC 1.15478</strain>
    </source>
</reference>
<reference evidence="3" key="2">
    <citation type="submission" date="2020-09" db="EMBL/GenBank/DDBJ databases">
        <authorList>
            <person name="Sun Q."/>
            <person name="Zhou Y."/>
        </authorList>
    </citation>
    <scope>NUCLEOTIDE SEQUENCE</scope>
    <source>
        <strain evidence="3">CGMCC 1.15478</strain>
    </source>
</reference>
<evidence type="ECO:0000313" key="3">
    <source>
        <dbReference type="EMBL" id="GGC77368.1"/>
    </source>
</evidence>
<accession>A0A916ULD9</accession>
<dbReference type="EMBL" id="BMJH01000007">
    <property type="protein sequence ID" value="GGC77368.1"/>
    <property type="molecule type" value="Genomic_DNA"/>
</dbReference>
<sequence>MIRWIKNLNQQLVGSGISKVYVTRPGLIGAIALIVLASALAIAAFFPTVIYNIRTAGYSVVLSSAGGISAGDPVYVAGVPAGRVESLEIEGDQVVAEFRVDRSRSLGDQTEAEVKLRTILGAYYLDVRPRGDGSLADGRIPLERSGVPFHFDEIARSAYDVTRTDDPDREMIDYEQLSDLADIAYQSIPDRELVDEAVTALADAAGIINNNGDQIEEILVLGRDLAEIIDRQQDTLTVLFDQGAVVFGTLGARAQLISGLINDLETVSARMTELLTAEPGEWDRLLISLRDVTTMLAAESDAIEQSLIEVGPAFRTLTDATGTGPWLDVSGPVAVLPDNMLCLLGAVEGCR</sequence>
<evidence type="ECO:0000259" key="2">
    <source>
        <dbReference type="Pfam" id="PF02470"/>
    </source>
</evidence>
<keyword evidence="1" id="KW-0812">Transmembrane</keyword>
<dbReference type="PANTHER" id="PTHR33371">
    <property type="entry name" value="INTERMEMBRANE PHOSPHOLIPID TRANSPORT SYSTEM BINDING PROTEIN MLAD-RELATED"/>
    <property type="match status" value="1"/>
</dbReference>
<evidence type="ECO:0000256" key="1">
    <source>
        <dbReference type="SAM" id="Phobius"/>
    </source>
</evidence>
<evidence type="ECO:0000313" key="4">
    <source>
        <dbReference type="Proteomes" id="UP000641514"/>
    </source>
</evidence>
<dbReference type="RefSeq" id="WP_188677997.1">
    <property type="nucleotide sequence ID" value="NZ_BMJH01000007.1"/>
</dbReference>
<dbReference type="InterPro" id="IPR052336">
    <property type="entry name" value="MlaD_Phospholipid_Transporter"/>
</dbReference>
<dbReference type="InterPro" id="IPR003399">
    <property type="entry name" value="Mce/MlaD"/>
</dbReference>
<gene>
    <name evidence="3" type="ORF">GCM10011410_33370</name>
</gene>
<dbReference type="PANTHER" id="PTHR33371:SF18">
    <property type="entry name" value="MCE-FAMILY PROTEIN MCE3C"/>
    <property type="match status" value="1"/>
</dbReference>
<comment type="caution">
    <text evidence="3">The sequence shown here is derived from an EMBL/GenBank/DDBJ whole genome shotgun (WGS) entry which is preliminary data.</text>
</comment>
<dbReference type="Proteomes" id="UP000641514">
    <property type="component" value="Unassembled WGS sequence"/>
</dbReference>
<organism evidence="3 4">
    <name type="scientific">Hoyosella rhizosphaerae</name>
    <dbReference type="NCBI Taxonomy" id="1755582"/>
    <lineage>
        <taxon>Bacteria</taxon>
        <taxon>Bacillati</taxon>
        <taxon>Actinomycetota</taxon>
        <taxon>Actinomycetes</taxon>
        <taxon>Mycobacteriales</taxon>
        <taxon>Hoyosellaceae</taxon>
        <taxon>Hoyosella</taxon>
    </lineage>
</organism>
<feature type="transmembrane region" description="Helical" evidence="1">
    <location>
        <begin position="21"/>
        <end position="46"/>
    </location>
</feature>
<feature type="domain" description="Mce/MlaD" evidence="2">
    <location>
        <begin position="58"/>
        <end position="129"/>
    </location>
</feature>
<dbReference type="AlphaFoldDB" id="A0A916ULD9"/>
<keyword evidence="4" id="KW-1185">Reference proteome</keyword>
<protein>
    <submittedName>
        <fullName evidence="3">Mce family protein</fullName>
    </submittedName>
</protein>
<keyword evidence="1" id="KW-0472">Membrane</keyword>